<feature type="compositionally biased region" description="Low complexity" evidence="1">
    <location>
        <begin position="147"/>
        <end position="158"/>
    </location>
</feature>
<evidence type="ECO:0000313" key="2">
    <source>
        <dbReference type="EMBL" id="KAL1201154.1"/>
    </source>
</evidence>
<dbReference type="AlphaFoldDB" id="A0ABD1A323"/>
<dbReference type="PANTHER" id="PTHR31343">
    <property type="entry name" value="T15D22.8"/>
    <property type="match status" value="1"/>
</dbReference>
<organism evidence="2 3">
    <name type="scientific">Cardamine amara subsp. amara</name>
    <dbReference type="NCBI Taxonomy" id="228776"/>
    <lineage>
        <taxon>Eukaryota</taxon>
        <taxon>Viridiplantae</taxon>
        <taxon>Streptophyta</taxon>
        <taxon>Embryophyta</taxon>
        <taxon>Tracheophyta</taxon>
        <taxon>Spermatophyta</taxon>
        <taxon>Magnoliopsida</taxon>
        <taxon>eudicotyledons</taxon>
        <taxon>Gunneridae</taxon>
        <taxon>Pentapetalae</taxon>
        <taxon>rosids</taxon>
        <taxon>malvids</taxon>
        <taxon>Brassicales</taxon>
        <taxon>Brassicaceae</taxon>
        <taxon>Cardamineae</taxon>
        <taxon>Cardamine</taxon>
    </lineage>
</organism>
<dbReference type="PANTHER" id="PTHR31343:SF50">
    <property type="entry name" value="GB|AAD11584.1"/>
    <property type="match status" value="1"/>
</dbReference>
<sequence>MISADKSNFHKFFKELLSSGENTNLNKFLKCVAPSIPIQYFTQSIGSSSSSSSPGAEAEEVRKPRIVLSDIWSAYEEWSSYGLGVPLSLGDINSRVTQHYVPSLSAMQIFTIKPFLGDDSSSRFELLSLSVLLLHRSLSIGKDGAESSSANPDSSSNSRPGFLRPDYFGNLYLEYNETKMPFQRDVLIQKIDELAEQYTGLNSLTSSDLSRRSWFSVAWYPIYPIPAVRTEKKGLSAAFLTYHSFFSETIGEDDKKNEQGVSSAVLSAFAAVTYKAHKDVWIMPNTTDSELMRSGRKGASSWLRTMGFNHSDQSFFTSRSYF</sequence>
<protein>
    <submittedName>
        <fullName evidence="2">Uncharacterized protein</fullName>
    </submittedName>
</protein>
<accession>A0ABD1A323</accession>
<keyword evidence="3" id="KW-1185">Reference proteome</keyword>
<evidence type="ECO:0000313" key="3">
    <source>
        <dbReference type="Proteomes" id="UP001558713"/>
    </source>
</evidence>
<dbReference type="InterPro" id="IPR008507">
    <property type="entry name" value="DUF789"/>
</dbReference>
<reference evidence="2 3" key="1">
    <citation type="submission" date="2024-04" db="EMBL/GenBank/DDBJ databases">
        <title>Genome assembly C_amara_ONT_v2.</title>
        <authorList>
            <person name="Yant L."/>
            <person name="Moore C."/>
            <person name="Slenker M."/>
        </authorList>
    </citation>
    <scope>NUCLEOTIDE SEQUENCE [LARGE SCALE GENOMIC DNA]</scope>
    <source>
        <tissue evidence="2">Leaf</tissue>
    </source>
</reference>
<name>A0ABD1A323_CARAN</name>
<gene>
    <name evidence="2" type="ORF">V5N11_008901</name>
</gene>
<dbReference type="Pfam" id="PF05623">
    <property type="entry name" value="DUF789"/>
    <property type="match status" value="1"/>
</dbReference>
<feature type="region of interest" description="Disordered" evidence="1">
    <location>
        <begin position="142"/>
        <end position="161"/>
    </location>
</feature>
<dbReference type="Proteomes" id="UP001558713">
    <property type="component" value="Unassembled WGS sequence"/>
</dbReference>
<proteinExistence type="predicted"/>
<dbReference type="EMBL" id="JBANAX010000595">
    <property type="protein sequence ID" value="KAL1201154.1"/>
    <property type="molecule type" value="Genomic_DNA"/>
</dbReference>
<evidence type="ECO:0000256" key="1">
    <source>
        <dbReference type="SAM" id="MobiDB-lite"/>
    </source>
</evidence>
<comment type="caution">
    <text evidence="2">The sequence shown here is derived from an EMBL/GenBank/DDBJ whole genome shotgun (WGS) entry which is preliminary data.</text>
</comment>